<dbReference type="InterPro" id="IPR009936">
    <property type="entry name" value="DUF1468"/>
</dbReference>
<dbReference type="Pfam" id="PF07331">
    <property type="entry name" value="TctB"/>
    <property type="match status" value="1"/>
</dbReference>
<evidence type="ECO:0000313" key="3">
    <source>
        <dbReference type="EMBL" id="QPC41321.1"/>
    </source>
</evidence>
<keyword evidence="1" id="KW-0472">Membrane</keyword>
<dbReference type="Proteomes" id="UP000593594">
    <property type="component" value="Chromosome"/>
</dbReference>
<feature type="transmembrane region" description="Helical" evidence="1">
    <location>
        <begin position="72"/>
        <end position="88"/>
    </location>
</feature>
<name>A0A7S8C0Y3_9HYPH</name>
<feature type="domain" description="DUF1468" evidence="2">
    <location>
        <begin position="4"/>
        <end position="118"/>
    </location>
</feature>
<dbReference type="AlphaFoldDB" id="A0A7S8C0Y3"/>
<proteinExistence type="predicted"/>
<dbReference type="EMBL" id="CP058214">
    <property type="protein sequence ID" value="QPC41321.1"/>
    <property type="molecule type" value="Genomic_DNA"/>
</dbReference>
<keyword evidence="1" id="KW-1133">Transmembrane helix</keyword>
<keyword evidence="4" id="KW-1185">Reference proteome</keyword>
<feature type="transmembrane region" description="Helical" evidence="1">
    <location>
        <begin position="95"/>
        <end position="116"/>
    </location>
</feature>
<dbReference type="KEGG" id="kmn:HW532_00330"/>
<feature type="transmembrane region" description="Helical" evidence="1">
    <location>
        <begin position="50"/>
        <end position="66"/>
    </location>
</feature>
<reference evidence="3 4" key="1">
    <citation type="submission" date="2020-06" db="EMBL/GenBank/DDBJ databases">
        <title>Genome sequence of 2 isolates from Red Sea Mangroves.</title>
        <authorList>
            <person name="Sefrji F."/>
            <person name="Michoud G."/>
            <person name="Merlino G."/>
            <person name="Daffonchio D."/>
        </authorList>
    </citation>
    <scope>NUCLEOTIDE SEQUENCE [LARGE SCALE GENOMIC DNA]</scope>
    <source>
        <strain evidence="3 4">R1DC25</strain>
    </source>
</reference>
<dbReference type="RefSeq" id="WP_213162538.1">
    <property type="nucleotide sequence ID" value="NZ_CP058214.1"/>
</dbReference>
<protein>
    <submittedName>
        <fullName evidence="3">Tripartite tricarboxylate transporter TctB family protein</fullName>
    </submittedName>
</protein>
<evidence type="ECO:0000313" key="4">
    <source>
        <dbReference type="Proteomes" id="UP000593594"/>
    </source>
</evidence>
<sequence>MAYEGAQLSIGTLTRIGPGFFPTGLGLLILLLGLATAFETEDIVFARNSVRALLCISLAILTFAVTVERLGLIVATAGVVLLTSLAHGRPTIRTVSAVTAFLSVLGILLFITMLRIPLNPVF</sequence>
<evidence type="ECO:0000259" key="2">
    <source>
        <dbReference type="Pfam" id="PF07331"/>
    </source>
</evidence>
<accession>A0A7S8C0Y3</accession>
<feature type="transmembrane region" description="Helical" evidence="1">
    <location>
        <begin position="20"/>
        <end position="38"/>
    </location>
</feature>
<keyword evidence="1" id="KW-0812">Transmembrane</keyword>
<organism evidence="3 4">
    <name type="scientific">Kaustia mangrovi</name>
    <dbReference type="NCBI Taxonomy" id="2593653"/>
    <lineage>
        <taxon>Bacteria</taxon>
        <taxon>Pseudomonadati</taxon>
        <taxon>Pseudomonadota</taxon>
        <taxon>Alphaproteobacteria</taxon>
        <taxon>Hyphomicrobiales</taxon>
        <taxon>Parvibaculaceae</taxon>
        <taxon>Kaustia</taxon>
    </lineage>
</organism>
<evidence type="ECO:0000256" key="1">
    <source>
        <dbReference type="SAM" id="Phobius"/>
    </source>
</evidence>
<gene>
    <name evidence="3" type="ORF">HW532_00330</name>
</gene>